<feature type="region of interest" description="Disordered" evidence="1">
    <location>
        <begin position="63"/>
        <end position="112"/>
    </location>
</feature>
<feature type="compositionally biased region" description="Acidic residues" evidence="1">
    <location>
        <begin position="68"/>
        <end position="112"/>
    </location>
</feature>
<evidence type="ECO:0000313" key="2">
    <source>
        <dbReference type="EMBL" id="GAB0132564.1"/>
    </source>
</evidence>
<keyword evidence="3" id="KW-1185">Reference proteome</keyword>
<gene>
    <name evidence="2" type="primary">g996</name>
    <name evidence="2" type="ORF">EsDP_00000996</name>
</gene>
<evidence type="ECO:0000313" key="3">
    <source>
        <dbReference type="Proteomes" id="UP001562357"/>
    </source>
</evidence>
<protein>
    <submittedName>
        <fullName evidence="2">Uncharacterized protein</fullName>
    </submittedName>
</protein>
<comment type="caution">
    <text evidence="2">The sequence shown here is derived from an EMBL/GenBank/DDBJ whole genome shotgun (WGS) entry which is preliminary data.</text>
</comment>
<evidence type="ECO:0000256" key="1">
    <source>
        <dbReference type="SAM" id="MobiDB-lite"/>
    </source>
</evidence>
<dbReference type="EMBL" id="BAAFGZ010000020">
    <property type="protein sequence ID" value="GAB0132564.1"/>
    <property type="molecule type" value="Genomic_DNA"/>
</dbReference>
<dbReference type="Proteomes" id="UP001562357">
    <property type="component" value="Unassembled WGS sequence"/>
</dbReference>
<proteinExistence type="predicted"/>
<sequence>MLVFPSLTPERCIPKLNFQLTFATAGPLTTVCFSMGQFADADGNADPDPDPDIRKEVLGNLLARWDEDGNDDENENENESENEYEDEDENEDEDDDDDDEDEDKDEDMSYLA</sequence>
<reference evidence="3" key="1">
    <citation type="submission" date="2024-06" db="EMBL/GenBank/DDBJ databases">
        <title>Draft Genome Sequences of Epichloe bromicola Strains Isolated from Elymus ciliaris.</title>
        <authorList>
            <consortium name="Epichloe bromicola genome sequencing consortium"/>
            <person name="Miura A."/>
            <person name="Imano S."/>
            <person name="Ashida A."/>
            <person name="Sato I."/>
            <person name="Chiba S."/>
            <person name="Tanaka A."/>
            <person name="Camagna M."/>
            <person name="Takemoto D."/>
        </authorList>
    </citation>
    <scope>NUCLEOTIDE SEQUENCE [LARGE SCALE GENOMIC DNA]</scope>
    <source>
        <strain evidence="3">DP</strain>
    </source>
</reference>
<accession>A0ABQ0CGM1</accession>
<name>A0ABQ0CGM1_9HYPO</name>
<organism evidence="2 3">
    <name type="scientific">Epichloe bromicola</name>
    <dbReference type="NCBI Taxonomy" id="79588"/>
    <lineage>
        <taxon>Eukaryota</taxon>
        <taxon>Fungi</taxon>
        <taxon>Dikarya</taxon>
        <taxon>Ascomycota</taxon>
        <taxon>Pezizomycotina</taxon>
        <taxon>Sordariomycetes</taxon>
        <taxon>Hypocreomycetidae</taxon>
        <taxon>Hypocreales</taxon>
        <taxon>Clavicipitaceae</taxon>
        <taxon>Epichloe</taxon>
    </lineage>
</organism>